<dbReference type="SUPFAM" id="SSF53448">
    <property type="entry name" value="Nucleotide-diphospho-sugar transferases"/>
    <property type="match status" value="1"/>
</dbReference>
<reference evidence="1" key="1">
    <citation type="submission" date="2020-05" db="EMBL/GenBank/DDBJ databases">
        <authorList>
            <person name="Zhu T."/>
            <person name="Keshari N."/>
            <person name="Lu X."/>
        </authorList>
    </citation>
    <scope>NUCLEOTIDE SEQUENCE</scope>
    <source>
        <strain evidence="1">NK1-12</strain>
    </source>
</reference>
<evidence type="ECO:0000313" key="1">
    <source>
        <dbReference type="EMBL" id="WNZ25983.1"/>
    </source>
</evidence>
<dbReference type="RefSeq" id="WP_316432175.1">
    <property type="nucleotide sequence ID" value="NZ_CP053586.1"/>
</dbReference>
<accession>A0AA97ARW0</accession>
<organism evidence="1">
    <name type="scientific">Leptolyngbya sp. NK1-12</name>
    <dbReference type="NCBI Taxonomy" id="2547451"/>
    <lineage>
        <taxon>Bacteria</taxon>
        <taxon>Bacillati</taxon>
        <taxon>Cyanobacteriota</taxon>
        <taxon>Cyanophyceae</taxon>
        <taxon>Leptolyngbyales</taxon>
        <taxon>Leptolyngbyaceae</taxon>
        <taxon>Leptolyngbya group</taxon>
        <taxon>Leptolyngbya</taxon>
    </lineage>
</organism>
<dbReference type="InterPro" id="IPR029044">
    <property type="entry name" value="Nucleotide-diphossugar_trans"/>
</dbReference>
<protein>
    <recommendedName>
        <fullName evidence="2">Nucleotide-diphospho-sugar transferase domain-containing protein</fullName>
    </recommendedName>
</protein>
<sequence>MAQSNSQFCFCTAAFGDKYVRLAQLLAADLRQFAPNQPFLILTDLPERFRDHANVIAVQHWCRGVQAYHERRFALQQALRLADAVMYLDADVRICAPVPALTFAPGLTARSCGELRKHWQEQFERPNPSASSQRKKQIIEAMARKVDVDLYAPDVKFINEFLFVVTAQAGREQEFLRLWGELAIYADTLGLHQHPTYAMALAAVKSGFPVHHSEMAGLDFFDDRIETIRIRKGQSTPDAKAHYFREQSQIEQAPKTRVGRLRRVGSRRISLAYHRLRVRLIAALFPALLIDYQPRVGQNQRSTALPSS</sequence>
<evidence type="ECO:0008006" key="2">
    <source>
        <dbReference type="Google" id="ProtNLM"/>
    </source>
</evidence>
<dbReference type="AlphaFoldDB" id="A0AA97ARW0"/>
<proteinExistence type="predicted"/>
<dbReference type="EMBL" id="CP053586">
    <property type="protein sequence ID" value="WNZ25983.1"/>
    <property type="molecule type" value="Genomic_DNA"/>
</dbReference>
<name>A0AA97ARW0_9CYAN</name>
<gene>
    <name evidence="1" type="ORF">HJG54_26240</name>
</gene>